<dbReference type="AlphaFoldDB" id="A0A1J5REZ5"/>
<dbReference type="InterPro" id="IPR012337">
    <property type="entry name" value="RNaseH-like_sf"/>
</dbReference>
<protein>
    <submittedName>
        <fullName evidence="2">Transposase DDE domain protein</fullName>
    </submittedName>
</protein>
<dbReference type="NCBIfam" id="NF033559">
    <property type="entry name" value="transpos_IS1634"/>
    <property type="match status" value="2"/>
</dbReference>
<reference evidence="2" key="1">
    <citation type="submission" date="2016-10" db="EMBL/GenBank/DDBJ databases">
        <title>Sequence of Gallionella enrichment culture.</title>
        <authorList>
            <person name="Poehlein A."/>
            <person name="Muehling M."/>
            <person name="Daniel R."/>
        </authorList>
    </citation>
    <scope>NUCLEOTIDE SEQUENCE</scope>
</reference>
<organism evidence="2">
    <name type="scientific">mine drainage metagenome</name>
    <dbReference type="NCBI Taxonomy" id="410659"/>
    <lineage>
        <taxon>unclassified sequences</taxon>
        <taxon>metagenomes</taxon>
        <taxon>ecological metagenomes</taxon>
    </lineage>
</organism>
<feature type="domain" description="Transposase IS4-like" evidence="1">
    <location>
        <begin position="216"/>
        <end position="487"/>
    </location>
</feature>
<dbReference type="SUPFAM" id="SSF53098">
    <property type="entry name" value="Ribonuclease H-like"/>
    <property type="match status" value="1"/>
</dbReference>
<gene>
    <name evidence="2" type="ORF">GALL_233360</name>
</gene>
<dbReference type="GO" id="GO:0004803">
    <property type="term" value="F:transposase activity"/>
    <property type="evidence" value="ECO:0007669"/>
    <property type="project" value="InterPro"/>
</dbReference>
<name>A0A1J5REZ5_9ZZZZ</name>
<comment type="caution">
    <text evidence="2">The sequence shown here is derived from an EMBL/GenBank/DDBJ whole genome shotgun (WGS) entry which is preliminary data.</text>
</comment>
<proteinExistence type="predicted"/>
<dbReference type="PANTHER" id="PTHR34614">
    <property type="match status" value="1"/>
</dbReference>
<evidence type="ECO:0000313" key="2">
    <source>
        <dbReference type="EMBL" id="OIQ94678.1"/>
    </source>
</evidence>
<dbReference type="EMBL" id="MLJW01000181">
    <property type="protein sequence ID" value="OIQ94678.1"/>
    <property type="molecule type" value="Genomic_DNA"/>
</dbReference>
<dbReference type="Gene3D" id="3.90.350.10">
    <property type="entry name" value="Transposase Inhibitor Protein From Tn5, Chain A, domain 1"/>
    <property type="match status" value="1"/>
</dbReference>
<sequence>MWSLRTFSWKPSGVVSRFVRKVRTASGAVAVQVVTRRGRQVEQVEHVGSAHTDAELALLLAAARERLSPGQDVLDLGDLAVVPARMDEVADWTAEAALLAQPAPVPGGRPVSVAAGGRVVGTSADLLWRVLTSAYTRLGFDVLGDEGFRAMVLARIVEPTSKAEVVRVLEEIGAPGIGLRTLFRSLARCQKRDYRGQLSTAAWAHSVAATGTAALVLYDVTTLHFERPDEDELRKVGMSKEHRVDPQVQVGLLVDPGGFPLEVHLFEGNKAETTTLIPVLTAFKARHQITDMVVVADAGMLSAGNLNALEDAGFSFIVGSRITKAPYDLADHFERHGNYFTDAQVLESTRVMGTGKAARPRRVVYQWKFTRERHDNKAINAMVTRAEKVADGTRPMRRDRFVKITGATKGVDWALVERARQLAGLKGYVTNLPLATMDGASVIAAYHDLWHVEQSFRMTKSDLRARPVFHHQRDAIEAHLTVVFAALAVARHLQDATGTSIKKIVQTLRTARSATIEINGERLTLDPNLTETTRTILKRLETGH</sequence>
<dbReference type="PANTHER" id="PTHR34614:SF2">
    <property type="entry name" value="TRANSPOSASE IS4-LIKE DOMAIN-CONTAINING PROTEIN"/>
    <property type="match status" value="1"/>
</dbReference>
<evidence type="ECO:0000259" key="1">
    <source>
        <dbReference type="Pfam" id="PF01609"/>
    </source>
</evidence>
<dbReference type="InterPro" id="IPR002559">
    <property type="entry name" value="Transposase_11"/>
</dbReference>
<dbReference type="InterPro" id="IPR047654">
    <property type="entry name" value="IS1634_transpos"/>
</dbReference>
<dbReference type="Pfam" id="PF01609">
    <property type="entry name" value="DDE_Tnp_1"/>
    <property type="match status" value="1"/>
</dbReference>
<accession>A0A1J5REZ5</accession>
<dbReference type="GO" id="GO:0003677">
    <property type="term" value="F:DNA binding"/>
    <property type="evidence" value="ECO:0007669"/>
    <property type="project" value="InterPro"/>
</dbReference>
<dbReference type="GO" id="GO:0006313">
    <property type="term" value="P:DNA transposition"/>
    <property type="evidence" value="ECO:0007669"/>
    <property type="project" value="InterPro"/>
</dbReference>